<dbReference type="PROSITE" id="PS01171">
    <property type="entry name" value="RIBOSOMAL_L21E"/>
    <property type="match status" value="1"/>
</dbReference>
<evidence type="ECO:0000256" key="1">
    <source>
        <dbReference type="ARBA" id="ARBA00008427"/>
    </source>
</evidence>
<accession>D3BTW0</accession>
<name>D3BTW0_HETP5</name>
<dbReference type="Proteomes" id="UP000001396">
    <property type="component" value="Unassembled WGS sequence"/>
</dbReference>
<dbReference type="EMBL" id="ADBJ01000056">
    <property type="protein sequence ID" value="EFA75146.1"/>
    <property type="molecule type" value="Genomic_DNA"/>
</dbReference>
<evidence type="ECO:0000256" key="3">
    <source>
        <dbReference type="ARBA" id="ARBA00023274"/>
    </source>
</evidence>
<dbReference type="Pfam" id="PF01157">
    <property type="entry name" value="Ribosomal_L21e"/>
    <property type="match status" value="1"/>
</dbReference>
<dbReference type="InterPro" id="IPR001147">
    <property type="entry name" value="Ribosomal_eL21"/>
</dbReference>
<keyword evidence="3" id="KW-0687">Ribonucleoprotein</keyword>
<dbReference type="GO" id="GO:0006412">
    <property type="term" value="P:translation"/>
    <property type="evidence" value="ECO:0007669"/>
    <property type="project" value="InterPro"/>
</dbReference>
<dbReference type="Gene3D" id="2.30.30.70">
    <property type="entry name" value="Ribosomal protein L21"/>
    <property type="match status" value="1"/>
</dbReference>
<dbReference type="GO" id="GO:1990904">
    <property type="term" value="C:ribonucleoprotein complex"/>
    <property type="evidence" value="ECO:0007669"/>
    <property type="project" value="UniProtKB-KW"/>
</dbReference>
<evidence type="ECO:0000313" key="4">
    <source>
        <dbReference type="EMBL" id="EFA75146.1"/>
    </source>
</evidence>
<dbReference type="RefSeq" id="XP_020427280.1">
    <property type="nucleotide sequence ID" value="XM_020581977.1"/>
</dbReference>
<dbReference type="FunFam" id="2.30.30.70:FF:000001">
    <property type="entry name" value="60S ribosomal protein L21"/>
    <property type="match status" value="1"/>
</dbReference>
<sequence length="271" mass="31093">MTHSYGQRSGTRHKFARGFRQHGLLKTTTFLRTFRLGDIVDIKASGNVHKGMPHKYYHGRTGRVWNVTPRAVGVIVNKRVGPRYIAKKIHVRIEHVRPSNSMAANKKAIEQRRQAFLAAIKARKAGQKVVLPVLPAQPKTGFFVNPRDSELQTITPLRYELLFILSNEFTSLSISSSLLAFCFSSIRSNQRKKVSKEKVIVVIFKCFGKTITTKIFENLLLFFIVCCFNKKTDLLNLTCIVYDKTQSRIDYFEQEPSFVSRQIIIKQNKDI</sequence>
<dbReference type="GO" id="GO:0003735">
    <property type="term" value="F:structural constituent of ribosome"/>
    <property type="evidence" value="ECO:0007669"/>
    <property type="project" value="InterPro"/>
</dbReference>
<dbReference type="FunCoup" id="D3BTW0">
    <property type="interactions" value="509"/>
</dbReference>
<dbReference type="PANTHER" id="PTHR20981">
    <property type="entry name" value="60S RIBOSOMAL PROTEIN L21"/>
    <property type="match status" value="1"/>
</dbReference>
<keyword evidence="5" id="KW-1185">Reference proteome</keyword>
<dbReference type="AlphaFoldDB" id="D3BTW0"/>
<comment type="similarity">
    <text evidence="1">Belongs to the eukaryotic ribosomal protein eL21 family.</text>
</comment>
<dbReference type="InterPro" id="IPR008991">
    <property type="entry name" value="Translation_prot_SH3-like_sf"/>
</dbReference>
<dbReference type="Gene3D" id="6.10.250.3260">
    <property type="match status" value="1"/>
</dbReference>
<comment type="caution">
    <text evidence="4">The sequence shown here is derived from an EMBL/GenBank/DDBJ whole genome shotgun (WGS) entry which is preliminary data.</text>
</comment>
<keyword evidence="2 4" id="KW-0689">Ribosomal protein</keyword>
<proteinExistence type="inferred from homology"/>
<dbReference type="STRING" id="670386.D3BTW0"/>
<gene>
    <name evidence="4" type="primary">rpl21</name>
    <name evidence="4" type="ORF">PPL_11220</name>
</gene>
<protein>
    <submittedName>
        <fullName evidence="4">S60 ribosomal protein L21</fullName>
    </submittedName>
</protein>
<dbReference type="InterPro" id="IPR036948">
    <property type="entry name" value="Ribosomal_eL21_sf"/>
</dbReference>
<reference evidence="4 5" key="1">
    <citation type="journal article" date="2011" name="Genome Res.">
        <title>Phylogeny-wide analysis of social amoeba genomes highlights ancient origins for complex intercellular communication.</title>
        <authorList>
            <person name="Heidel A.J."/>
            <person name="Lawal H.M."/>
            <person name="Felder M."/>
            <person name="Schilde C."/>
            <person name="Helps N.R."/>
            <person name="Tunggal B."/>
            <person name="Rivero F."/>
            <person name="John U."/>
            <person name="Schleicher M."/>
            <person name="Eichinger L."/>
            <person name="Platzer M."/>
            <person name="Noegel A.A."/>
            <person name="Schaap P."/>
            <person name="Gloeckner G."/>
        </authorList>
    </citation>
    <scope>NUCLEOTIDE SEQUENCE [LARGE SCALE GENOMIC DNA]</scope>
    <source>
        <strain evidence="5">ATCC 26659 / Pp 5 / PN500</strain>
    </source>
</reference>
<dbReference type="SUPFAM" id="SSF50104">
    <property type="entry name" value="Translation proteins SH3-like domain"/>
    <property type="match status" value="1"/>
</dbReference>
<dbReference type="InParanoid" id="D3BTW0"/>
<dbReference type="InterPro" id="IPR018259">
    <property type="entry name" value="Ribosomal_eL21_CS"/>
</dbReference>
<evidence type="ECO:0000256" key="2">
    <source>
        <dbReference type="ARBA" id="ARBA00022980"/>
    </source>
</evidence>
<evidence type="ECO:0000313" key="5">
    <source>
        <dbReference type="Proteomes" id="UP000001396"/>
    </source>
</evidence>
<dbReference type="GeneID" id="31366688"/>
<organism evidence="4 5">
    <name type="scientific">Heterostelium pallidum (strain ATCC 26659 / Pp 5 / PN500)</name>
    <name type="common">Cellular slime mold</name>
    <name type="synonym">Polysphondylium pallidum</name>
    <dbReference type="NCBI Taxonomy" id="670386"/>
    <lineage>
        <taxon>Eukaryota</taxon>
        <taxon>Amoebozoa</taxon>
        <taxon>Evosea</taxon>
        <taxon>Eumycetozoa</taxon>
        <taxon>Dictyostelia</taxon>
        <taxon>Acytosteliales</taxon>
        <taxon>Acytosteliaceae</taxon>
        <taxon>Heterostelium</taxon>
    </lineage>
</organism>
<dbReference type="GO" id="GO:0005840">
    <property type="term" value="C:ribosome"/>
    <property type="evidence" value="ECO:0007669"/>
    <property type="project" value="UniProtKB-KW"/>
</dbReference>